<keyword evidence="2" id="KW-1185">Reference proteome</keyword>
<organism evidence="1 2">
    <name type="scientific">Thalassotalea litorea</name>
    <dbReference type="NCBI Taxonomy" id="2020715"/>
    <lineage>
        <taxon>Bacteria</taxon>
        <taxon>Pseudomonadati</taxon>
        <taxon>Pseudomonadota</taxon>
        <taxon>Gammaproteobacteria</taxon>
        <taxon>Alteromonadales</taxon>
        <taxon>Colwelliaceae</taxon>
        <taxon>Thalassotalea</taxon>
    </lineage>
</organism>
<dbReference type="RefSeq" id="WP_138318802.1">
    <property type="nucleotide sequence ID" value="NZ_VCBC01000004.1"/>
</dbReference>
<dbReference type="InterPro" id="IPR011990">
    <property type="entry name" value="TPR-like_helical_dom_sf"/>
</dbReference>
<evidence type="ECO:0000313" key="2">
    <source>
        <dbReference type="Proteomes" id="UP000307790"/>
    </source>
</evidence>
<evidence type="ECO:0008006" key="3">
    <source>
        <dbReference type="Google" id="ProtNLM"/>
    </source>
</evidence>
<sequence length="200" mass="21256">MSNKILNKSSNKNSNKRLNKSNYSYKALLLSILTASAAAEASESSELSALEQPFKVAVVKNAPGSNAIVSGEFAVGASELTSSEMDKSQHFEKAMGLCALHIKTGEYAVAKSACSEAVTAVSGFEDSHISRTLSAMAYSNRAIVKYFTHDTLGAFTDFSKALEYSSDTIVMDNLTRLNVAYLKSQVTPSSEAALSSGLAE</sequence>
<evidence type="ECO:0000313" key="1">
    <source>
        <dbReference type="EMBL" id="TLU66737.1"/>
    </source>
</evidence>
<name>A0A5R9IRP9_9GAMM</name>
<accession>A0A5R9IRP9</accession>
<protein>
    <recommendedName>
        <fullName evidence="3">Tetratricopeptide repeat protein</fullName>
    </recommendedName>
</protein>
<proteinExistence type="predicted"/>
<dbReference type="Proteomes" id="UP000307790">
    <property type="component" value="Unassembled WGS sequence"/>
</dbReference>
<dbReference type="SUPFAM" id="SSF48452">
    <property type="entry name" value="TPR-like"/>
    <property type="match status" value="1"/>
</dbReference>
<dbReference type="AlphaFoldDB" id="A0A5R9IRP9"/>
<comment type="caution">
    <text evidence="1">The sequence shown here is derived from an EMBL/GenBank/DDBJ whole genome shotgun (WGS) entry which is preliminary data.</text>
</comment>
<dbReference type="Gene3D" id="1.25.40.10">
    <property type="entry name" value="Tetratricopeptide repeat domain"/>
    <property type="match status" value="1"/>
</dbReference>
<reference evidence="1 2" key="1">
    <citation type="submission" date="2019-05" db="EMBL/GenBank/DDBJ databases">
        <title>Genome sequences of Thalassotalea litorea 1K03283.</title>
        <authorList>
            <person name="Zhang D."/>
        </authorList>
    </citation>
    <scope>NUCLEOTIDE SEQUENCE [LARGE SCALE GENOMIC DNA]</scope>
    <source>
        <strain evidence="1 2">MCCC 1K03283</strain>
    </source>
</reference>
<dbReference type="OrthoDB" id="6226635at2"/>
<dbReference type="EMBL" id="VCBC01000004">
    <property type="protein sequence ID" value="TLU66737.1"/>
    <property type="molecule type" value="Genomic_DNA"/>
</dbReference>
<gene>
    <name evidence="1" type="ORF">FE810_04295</name>
</gene>